<sequence>MQTTADFWNTWKEFEVHHGNEDTMREMLRIKRSVQAMYNTQVNFMTAQMLSATAKEAAAAAGSEEAPKDSMQQLEAAAKVLAEEARKDTARMPGKDILFVRGGTTEDEQSLAERSRTTNPDEINIDEEEDGSDDEQQVEGELLV</sequence>
<evidence type="ECO:0000256" key="1">
    <source>
        <dbReference type="ARBA" id="ARBA00022737"/>
    </source>
</evidence>
<evidence type="ECO:0000256" key="2">
    <source>
        <dbReference type="SAM" id="MobiDB-lite"/>
    </source>
</evidence>
<accession>A0A9J6FKP2</accession>
<gene>
    <name evidence="4" type="ORF">HPB48_015522</name>
</gene>
<dbReference type="InterPro" id="IPR055430">
    <property type="entry name" value="HAT_Syf1_CNRKL1_C"/>
</dbReference>
<dbReference type="Pfam" id="PF23231">
    <property type="entry name" value="HAT_Syf1_CNRKL1_C"/>
    <property type="match status" value="1"/>
</dbReference>
<keyword evidence="5" id="KW-1185">Reference proteome</keyword>
<keyword evidence="1" id="KW-0677">Repeat</keyword>
<feature type="region of interest" description="Disordered" evidence="2">
    <location>
        <begin position="85"/>
        <end position="144"/>
    </location>
</feature>
<dbReference type="OrthoDB" id="10067343at2759"/>
<dbReference type="OMA" id="IPHCSQM"/>
<protein>
    <recommendedName>
        <fullName evidence="3">Pre-mRNA-splicing factor Syf1/CRNKL1-like C-terminal HAT-repeats domain-containing protein</fullName>
    </recommendedName>
</protein>
<evidence type="ECO:0000313" key="4">
    <source>
        <dbReference type="EMBL" id="KAH9362564.1"/>
    </source>
</evidence>
<feature type="domain" description="Pre-mRNA-splicing factor Syf1/CRNKL1-like C-terminal HAT-repeats" evidence="3">
    <location>
        <begin position="3"/>
        <end position="76"/>
    </location>
</feature>
<name>A0A9J6FKP2_HAELO</name>
<evidence type="ECO:0000313" key="5">
    <source>
        <dbReference type="Proteomes" id="UP000821853"/>
    </source>
</evidence>
<dbReference type="EMBL" id="JABSTR010000001">
    <property type="protein sequence ID" value="KAH9362564.1"/>
    <property type="molecule type" value="Genomic_DNA"/>
</dbReference>
<evidence type="ECO:0000259" key="3">
    <source>
        <dbReference type="Pfam" id="PF23231"/>
    </source>
</evidence>
<feature type="compositionally biased region" description="Acidic residues" evidence="2">
    <location>
        <begin position="123"/>
        <end position="138"/>
    </location>
</feature>
<dbReference type="VEuPathDB" id="VectorBase:HLOH_046525"/>
<organism evidence="4 5">
    <name type="scientific">Haemaphysalis longicornis</name>
    <name type="common">Bush tick</name>
    <dbReference type="NCBI Taxonomy" id="44386"/>
    <lineage>
        <taxon>Eukaryota</taxon>
        <taxon>Metazoa</taxon>
        <taxon>Ecdysozoa</taxon>
        <taxon>Arthropoda</taxon>
        <taxon>Chelicerata</taxon>
        <taxon>Arachnida</taxon>
        <taxon>Acari</taxon>
        <taxon>Parasitiformes</taxon>
        <taxon>Ixodida</taxon>
        <taxon>Ixodoidea</taxon>
        <taxon>Ixodidae</taxon>
        <taxon>Haemaphysalinae</taxon>
        <taxon>Haemaphysalis</taxon>
    </lineage>
</organism>
<comment type="caution">
    <text evidence="4">The sequence shown here is derived from an EMBL/GenBank/DDBJ whole genome shotgun (WGS) entry which is preliminary data.</text>
</comment>
<dbReference type="AlphaFoldDB" id="A0A9J6FKP2"/>
<reference evidence="4 5" key="1">
    <citation type="journal article" date="2020" name="Cell">
        <title>Large-Scale Comparative Analyses of Tick Genomes Elucidate Their Genetic Diversity and Vector Capacities.</title>
        <authorList>
            <consortium name="Tick Genome and Microbiome Consortium (TIGMIC)"/>
            <person name="Jia N."/>
            <person name="Wang J."/>
            <person name="Shi W."/>
            <person name="Du L."/>
            <person name="Sun Y."/>
            <person name="Zhan W."/>
            <person name="Jiang J.F."/>
            <person name="Wang Q."/>
            <person name="Zhang B."/>
            <person name="Ji P."/>
            <person name="Bell-Sakyi L."/>
            <person name="Cui X.M."/>
            <person name="Yuan T.T."/>
            <person name="Jiang B.G."/>
            <person name="Yang W.F."/>
            <person name="Lam T.T."/>
            <person name="Chang Q.C."/>
            <person name="Ding S.J."/>
            <person name="Wang X.J."/>
            <person name="Zhu J.G."/>
            <person name="Ruan X.D."/>
            <person name="Zhao L."/>
            <person name="Wei J.T."/>
            <person name="Ye R.Z."/>
            <person name="Que T.C."/>
            <person name="Du C.H."/>
            <person name="Zhou Y.H."/>
            <person name="Cheng J.X."/>
            <person name="Dai P.F."/>
            <person name="Guo W.B."/>
            <person name="Han X.H."/>
            <person name="Huang E.J."/>
            <person name="Li L.F."/>
            <person name="Wei W."/>
            <person name="Gao Y.C."/>
            <person name="Liu J.Z."/>
            <person name="Shao H.Z."/>
            <person name="Wang X."/>
            <person name="Wang C.C."/>
            <person name="Yang T.C."/>
            <person name="Huo Q.B."/>
            <person name="Li W."/>
            <person name="Chen H.Y."/>
            <person name="Chen S.E."/>
            <person name="Zhou L.G."/>
            <person name="Ni X.B."/>
            <person name="Tian J.H."/>
            <person name="Sheng Y."/>
            <person name="Liu T."/>
            <person name="Pan Y.S."/>
            <person name="Xia L.Y."/>
            <person name="Li J."/>
            <person name="Zhao F."/>
            <person name="Cao W.C."/>
        </authorList>
    </citation>
    <scope>NUCLEOTIDE SEQUENCE [LARGE SCALE GENOMIC DNA]</scope>
    <source>
        <strain evidence="4">HaeL-2018</strain>
    </source>
</reference>
<dbReference type="Proteomes" id="UP000821853">
    <property type="component" value="Chromosome 1"/>
</dbReference>
<feature type="compositionally biased region" description="Basic and acidic residues" evidence="2">
    <location>
        <begin position="85"/>
        <end position="94"/>
    </location>
</feature>
<proteinExistence type="predicted"/>